<proteinExistence type="predicted"/>
<dbReference type="InterPro" id="IPR010714">
    <property type="entry name" value="Coatomer_asu_C"/>
</dbReference>
<dbReference type="SUPFAM" id="SSF50969">
    <property type="entry name" value="YVTN repeat-like/Quinoprotein amine dehydrogenase"/>
    <property type="match status" value="1"/>
</dbReference>
<dbReference type="GO" id="GO:0030126">
    <property type="term" value="C:COPI vesicle coat"/>
    <property type="evidence" value="ECO:0007669"/>
    <property type="project" value="InterPro"/>
</dbReference>
<reference evidence="2 3" key="1">
    <citation type="submission" date="2011-02" db="EMBL/GenBank/DDBJ databases">
        <title>The Genome Sequence of Sphaeroforma arctica JP610.</title>
        <authorList>
            <consortium name="The Broad Institute Genome Sequencing Platform"/>
            <person name="Russ C."/>
            <person name="Cuomo C."/>
            <person name="Young S.K."/>
            <person name="Zeng Q."/>
            <person name="Gargeya S."/>
            <person name="Alvarado L."/>
            <person name="Berlin A."/>
            <person name="Chapman S.B."/>
            <person name="Chen Z."/>
            <person name="Freedman E."/>
            <person name="Gellesch M."/>
            <person name="Goldberg J."/>
            <person name="Griggs A."/>
            <person name="Gujja S."/>
            <person name="Heilman E."/>
            <person name="Heiman D."/>
            <person name="Howarth C."/>
            <person name="Mehta T."/>
            <person name="Neiman D."/>
            <person name="Pearson M."/>
            <person name="Roberts A."/>
            <person name="Saif S."/>
            <person name="Shea T."/>
            <person name="Shenoy N."/>
            <person name="Sisk P."/>
            <person name="Stolte C."/>
            <person name="Sykes S."/>
            <person name="White J."/>
            <person name="Yandava C."/>
            <person name="Burger G."/>
            <person name="Gray M.W."/>
            <person name="Holland P.W.H."/>
            <person name="King N."/>
            <person name="Lang F.B.F."/>
            <person name="Roger A.J."/>
            <person name="Ruiz-Trillo I."/>
            <person name="Haas B."/>
            <person name="Nusbaum C."/>
            <person name="Birren B."/>
        </authorList>
    </citation>
    <scope>NUCLEOTIDE SEQUENCE [LARGE SCALE GENOMIC DNA]</scope>
    <source>
        <strain evidence="2 3">JP610</strain>
    </source>
</reference>
<name>A0A0L0FEW2_9EUKA</name>
<dbReference type="eggNOG" id="KOG0292">
    <property type="taxonomic scope" value="Eukaryota"/>
</dbReference>
<sequence>MPLSRIPIQHSHTSIAHLPLTNQACIYPRKHLKQNPPHIHSQDGNAEGSGGDVRRGLGLAAVWVARNRFAVLDKSNVILVKDLKNEITKKITPPHAATDMIFNAGTGQLLLRSEDTMSLFDLQQKKVMAEATIIGVKYVVWSPDQQFVAMLSKHAITICNRKLKQLCTFHETIRVKSGAWDENGVFIYTTLNHIKFALLSGDNGEGFTAPSRGVPYTQVWQSNCRLAGEHCAAGAFDVAAQILNTQIGVVNFEPLRPLFLGTASATQTAVQGFATLPCMINAVHGNWQEAGPKNGIPITSVSLDSLLTRLQSAYQATTSGKFALSLSHFRQIILAIPLLVVEGKRELNDAQQLVSICKEYVTGISMELMRKDLPKSNLQEQLRVCELAAYFTHCNLQPMHLILTVCVMWSVMGDTW</sequence>
<keyword evidence="3" id="KW-1185">Reference proteome</keyword>
<dbReference type="EMBL" id="KQ243719">
    <property type="protein sequence ID" value="KNC75290.1"/>
    <property type="molecule type" value="Genomic_DNA"/>
</dbReference>
<dbReference type="OrthoDB" id="10261470at2759"/>
<evidence type="ECO:0000259" key="1">
    <source>
        <dbReference type="Pfam" id="PF06957"/>
    </source>
</evidence>
<dbReference type="AlphaFoldDB" id="A0A0L0FEW2"/>
<feature type="domain" description="Coatomer alpha subunit C-terminal" evidence="1">
    <location>
        <begin position="201"/>
        <end position="405"/>
    </location>
</feature>
<gene>
    <name evidence="2" type="ORF">SARC_12182</name>
</gene>
<protein>
    <recommendedName>
        <fullName evidence="1">Coatomer alpha subunit C-terminal domain-containing protein</fullName>
    </recommendedName>
</protein>
<evidence type="ECO:0000313" key="3">
    <source>
        <dbReference type="Proteomes" id="UP000054560"/>
    </source>
</evidence>
<dbReference type="RefSeq" id="XP_014149192.1">
    <property type="nucleotide sequence ID" value="XM_014293717.1"/>
</dbReference>
<dbReference type="GO" id="GO:0016192">
    <property type="term" value="P:vesicle-mediated transport"/>
    <property type="evidence" value="ECO:0007669"/>
    <property type="project" value="InterPro"/>
</dbReference>
<accession>A0A0L0FEW2</accession>
<dbReference type="Proteomes" id="UP000054560">
    <property type="component" value="Unassembled WGS sequence"/>
</dbReference>
<evidence type="ECO:0000313" key="2">
    <source>
        <dbReference type="EMBL" id="KNC75290.1"/>
    </source>
</evidence>
<dbReference type="STRING" id="667725.A0A0L0FEW2"/>
<organism evidence="2 3">
    <name type="scientific">Sphaeroforma arctica JP610</name>
    <dbReference type="NCBI Taxonomy" id="667725"/>
    <lineage>
        <taxon>Eukaryota</taxon>
        <taxon>Ichthyosporea</taxon>
        <taxon>Ichthyophonida</taxon>
        <taxon>Sphaeroforma</taxon>
    </lineage>
</organism>
<dbReference type="Pfam" id="PF06957">
    <property type="entry name" value="COPI_C"/>
    <property type="match status" value="1"/>
</dbReference>
<dbReference type="InterPro" id="IPR011044">
    <property type="entry name" value="Quino_amine_DH_bsu"/>
</dbReference>
<dbReference type="GO" id="GO:0006886">
    <property type="term" value="P:intracellular protein transport"/>
    <property type="evidence" value="ECO:0007669"/>
    <property type="project" value="InterPro"/>
</dbReference>
<dbReference type="GeneID" id="25912686"/>
<dbReference type="GO" id="GO:0005198">
    <property type="term" value="F:structural molecule activity"/>
    <property type="evidence" value="ECO:0007669"/>
    <property type="project" value="InterPro"/>
</dbReference>